<comment type="caution">
    <text evidence="5">The sequence shown here is derived from an EMBL/GenBank/DDBJ whole genome shotgun (WGS) entry which is preliminary data.</text>
</comment>
<dbReference type="Proteomes" id="UP000653565">
    <property type="component" value="Unassembled WGS sequence"/>
</dbReference>
<evidence type="ECO:0000313" key="5">
    <source>
        <dbReference type="EMBL" id="KAF4233526.1"/>
    </source>
</evidence>
<dbReference type="SUPFAM" id="SSF56219">
    <property type="entry name" value="DNase I-like"/>
    <property type="match status" value="1"/>
</dbReference>
<evidence type="ECO:0000259" key="3">
    <source>
        <dbReference type="PROSITE" id="PS50878"/>
    </source>
</evidence>
<proteinExistence type="predicted"/>
<dbReference type="InterPro" id="IPR043502">
    <property type="entry name" value="DNA/RNA_pol_sf"/>
</dbReference>
<feature type="region of interest" description="Disordered" evidence="2">
    <location>
        <begin position="1"/>
        <end position="71"/>
    </location>
</feature>
<feature type="domain" description="Reverse transcriptase" evidence="3">
    <location>
        <begin position="768"/>
        <end position="1043"/>
    </location>
</feature>
<dbReference type="InterPro" id="IPR002156">
    <property type="entry name" value="RNaseH_domain"/>
</dbReference>
<dbReference type="PROSITE" id="PS50879">
    <property type="entry name" value="RNASE_H_1"/>
    <property type="match status" value="1"/>
</dbReference>
<dbReference type="GO" id="GO:0003676">
    <property type="term" value="F:nucleic acid binding"/>
    <property type="evidence" value="ECO:0007669"/>
    <property type="project" value="InterPro"/>
</dbReference>
<accession>A0A8H4H1C8</accession>
<reference evidence="5" key="1">
    <citation type="journal article" date="2020" name="bioRxiv">
        <title>Genomic and phenotypic heterogeneity of clinical isolates of the human pathogens Aspergillus fumigatus, Aspergillus lentulus and Aspergillus fumigatiaffinis.</title>
        <authorList>
            <person name="dos Santos R.A.C."/>
            <person name="Steenwyk J.L."/>
            <person name="Rivero-Menendez O."/>
            <person name="Mead M.E."/>
            <person name="Silva L.P."/>
            <person name="Bastos R.W."/>
            <person name="Alastruey-Izquierdo A."/>
            <person name="Goldman G.H."/>
            <person name="Rokas A."/>
        </authorList>
    </citation>
    <scope>NUCLEOTIDE SEQUENCE</scope>
    <source>
        <strain evidence="5">CNM-CM6805</strain>
    </source>
</reference>
<evidence type="ECO:0000259" key="4">
    <source>
        <dbReference type="PROSITE" id="PS50879"/>
    </source>
</evidence>
<dbReference type="InterPro" id="IPR012337">
    <property type="entry name" value="RNaseH-like_sf"/>
</dbReference>
<dbReference type="SUPFAM" id="SSF53098">
    <property type="entry name" value="Ribonuclease H-like"/>
    <property type="match status" value="1"/>
</dbReference>
<dbReference type="Gene3D" id="3.30.420.10">
    <property type="entry name" value="Ribonuclease H-like superfamily/Ribonuclease H"/>
    <property type="match status" value="1"/>
</dbReference>
<feature type="coiled-coil region" evidence="1">
    <location>
        <begin position="101"/>
        <end position="135"/>
    </location>
</feature>
<dbReference type="PANTHER" id="PTHR33481:SF1">
    <property type="entry name" value="ENDONUCLEASE_EXONUCLEASE_PHOSPHATASE DOMAIN-CONTAINING PROTEIN-RELATED"/>
    <property type="match status" value="1"/>
</dbReference>
<dbReference type="PANTHER" id="PTHR33481">
    <property type="entry name" value="REVERSE TRANSCRIPTASE"/>
    <property type="match status" value="1"/>
</dbReference>
<dbReference type="InterPro" id="IPR005135">
    <property type="entry name" value="Endo/exonuclease/phosphatase"/>
</dbReference>
<reference evidence="5" key="2">
    <citation type="submission" date="2020-04" db="EMBL/GenBank/DDBJ databases">
        <authorList>
            <person name="Santos R.A.C."/>
            <person name="Steenwyk J.L."/>
            <person name="Rivero-Menendez O."/>
            <person name="Mead M.E."/>
            <person name="Silva L.P."/>
            <person name="Bastos R.W."/>
            <person name="Alastruey-Izquierdo A."/>
            <person name="Goldman G.H."/>
            <person name="Rokas A."/>
        </authorList>
    </citation>
    <scope>NUCLEOTIDE SEQUENCE</scope>
    <source>
        <strain evidence="5">CNM-CM6805</strain>
    </source>
</reference>
<dbReference type="SUPFAM" id="SSF56672">
    <property type="entry name" value="DNA/RNA polymerases"/>
    <property type="match status" value="1"/>
</dbReference>
<dbReference type="Gene3D" id="3.60.10.10">
    <property type="entry name" value="Endonuclease/exonuclease/phosphatase"/>
    <property type="match status" value="1"/>
</dbReference>
<gene>
    <name evidence="5" type="ORF">CNMCM6805_009183</name>
</gene>
<feature type="domain" description="RNase H type-1" evidence="4">
    <location>
        <begin position="1240"/>
        <end position="1387"/>
    </location>
</feature>
<dbReference type="InterPro" id="IPR036397">
    <property type="entry name" value="RNaseH_sf"/>
</dbReference>
<keyword evidence="6" id="KW-1185">Reference proteome</keyword>
<name>A0A8H4H1C8_9EURO</name>
<organism evidence="5 6">
    <name type="scientific">Aspergillus fumigatiaffinis</name>
    <dbReference type="NCBI Taxonomy" id="340414"/>
    <lineage>
        <taxon>Eukaryota</taxon>
        <taxon>Fungi</taxon>
        <taxon>Dikarya</taxon>
        <taxon>Ascomycota</taxon>
        <taxon>Pezizomycotina</taxon>
        <taxon>Eurotiomycetes</taxon>
        <taxon>Eurotiomycetidae</taxon>
        <taxon>Eurotiales</taxon>
        <taxon>Aspergillaceae</taxon>
        <taxon>Aspergillus</taxon>
        <taxon>Aspergillus subgen. Fumigati</taxon>
    </lineage>
</organism>
<dbReference type="InterPro" id="IPR036691">
    <property type="entry name" value="Endo/exonu/phosph_ase_sf"/>
</dbReference>
<feature type="compositionally biased region" description="Polar residues" evidence="2">
    <location>
        <begin position="14"/>
        <end position="28"/>
    </location>
</feature>
<dbReference type="InterPro" id="IPR000477">
    <property type="entry name" value="RT_dom"/>
</dbReference>
<keyword evidence="1" id="KW-0175">Coiled coil</keyword>
<evidence type="ECO:0000256" key="2">
    <source>
        <dbReference type="SAM" id="MobiDB-lite"/>
    </source>
</evidence>
<evidence type="ECO:0000313" key="6">
    <source>
        <dbReference type="Proteomes" id="UP000653565"/>
    </source>
</evidence>
<evidence type="ECO:0008006" key="7">
    <source>
        <dbReference type="Google" id="ProtNLM"/>
    </source>
</evidence>
<dbReference type="CDD" id="cd01650">
    <property type="entry name" value="RT_nLTR_like"/>
    <property type="match status" value="1"/>
</dbReference>
<dbReference type="Pfam" id="PF14529">
    <property type="entry name" value="Exo_endo_phos_2"/>
    <property type="match status" value="1"/>
</dbReference>
<dbReference type="EMBL" id="JAAAPX010000078">
    <property type="protein sequence ID" value="KAF4233526.1"/>
    <property type="molecule type" value="Genomic_DNA"/>
</dbReference>
<dbReference type="Pfam" id="PF00075">
    <property type="entry name" value="RNase_H"/>
    <property type="match status" value="1"/>
</dbReference>
<evidence type="ECO:0000256" key="1">
    <source>
        <dbReference type="SAM" id="Coils"/>
    </source>
</evidence>
<dbReference type="PROSITE" id="PS50878">
    <property type="entry name" value="RT_POL"/>
    <property type="match status" value="1"/>
</dbReference>
<dbReference type="GO" id="GO:0004523">
    <property type="term" value="F:RNA-DNA hybrid ribonuclease activity"/>
    <property type="evidence" value="ECO:0007669"/>
    <property type="project" value="InterPro"/>
</dbReference>
<protein>
    <recommendedName>
        <fullName evidence="7">Reverse transcriptase</fullName>
    </recommendedName>
</protein>
<dbReference type="CDD" id="cd09276">
    <property type="entry name" value="Rnase_HI_RT_non_LTR"/>
    <property type="match status" value="1"/>
</dbReference>
<dbReference type="Pfam" id="PF00078">
    <property type="entry name" value="RVT_1"/>
    <property type="match status" value="1"/>
</dbReference>
<sequence length="1567" mass="176646">MAAPPEGSDPEWPPTNTQGANTEITTRDFSPPSEFRRVTRQYKRRKDGTTATEITRGPLFEFSGTGDGRSAGPDEILRVIADLRGTITQQNDTIQKIASDLTEIKADQQHLKNQNAELQEEVQALRTKLNTLLGTGPTRSWAEKELNCVRISTRRTPDDDEDGNDRFGRYLPTDMANAKIRSALLSTDPTKDAQVAGIGTTKTGYVIRFRDSQSAEKAQNNTEWLHELGNDTKLVRPRFGVVVHRTPTEDFDLEGNKKLGIDKLMEENDLSSKGFQIEDIAWLKKKDHPLRTSASLGIWLNTPEAAEHLIANGLLVGQRAGMEALINDHQTQNLDVLLIQEPPVTAYRTHVNHSAWRLYRPTYTDDSARFRSLLYINRRISTASHRQILCDHPDVTAVKIWTPAVQYLLFSVYIQPVAIYQPADATTAQLILEEIQSSIQQHSIGIDKVTKLIISGDFNRHHPAWSHRPVHHTFAEHAVELINFFQMHELQWCLPQGTPTFWSMSDPGKASTLDLTPERNVGQKPKRAYDKADWAKIGQRILEVMGPLPKIHSTPDLDRAVERLVESTSIIINQDVPAQKPSPYSKRWFTSELKTQQIEVNRARRRWQDSCATLGIAHLTTAALFQDMRQKRREWTRTVEKAKATHWKQFLDEAKEGQLWKAATYMRPRESYASIPSLKVGEEELSDNEDKAKAFREAFFPKMAEAEEENIAPAPVEIPWEPITKEEIYRSLKGAKGTTAPGEDEIPTLVWKHLWKYLQTAITHIFAKSVELAYYPKRWKQARIVVLRKPGKPDYTVPGAYRPISLLNTLGKVLEAVMARRLSFWAETYKLLPETQFGGRPGRNTEQALLVLANAVDRAWSRSKVVTLVAFDLKGAFNGVNKTSLDARLRAKGIPTTARLWIRSFMEDRHASINFDDFQTEITLLENAGLAQGSPLSPILFGFFNSDLVDQPVDYHGGASAFIDDYFRWRVSTSAEENLKTIQEEDIPRIEAWARRTGSSFAAEKTELIHLTRSRKEQATGQIIMNGKVIKPSDSAKLLGVIFDKELRWKEHVQQAIKRATKVNIALGGLRHLRPEQMRQLYQACVTPVVDYASTIWHNPLRDRTHLRLLGTVQRTALLRVLSAFRTVSTLALEVESNMLPTRLRLKQRGQIVAASLSTLPESHPVHGVIKRARIRSTHIGTGSRFPLAETMRTMDLARLQALEKIDPTPLAPWRTPAFTEIDIEPDREKAKENASARQKAASVTVFSDASGQQSHLGAAAVALDQDGNITQSRQISVGSMEYWSVYAAELMAIYYAISLVYQISQTKQEALGTGREPATILTDSMSALQAIANSWNKSGQRIIQAILQSARELNTRGIPLRLQWVPGHCNDPGNDTADRLAKEAVGPDKLHPFQHLLSREKGYIRRKIREEWGQEWKTSKKGGHLRQIDATLPSIRTRRMYGSLPRSRAYLLTQLRTGHSWLATHGKRYGLQESDKCECGAKETVVHVLVDCPRLKDLRNILRRKIGSAFNNISDMLGGGTQGKEGRLNEAAQDSSILGAVLDFAEASERFRSRGPERPQNRTTGT</sequence>